<evidence type="ECO:0000256" key="1">
    <source>
        <dbReference type="SAM" id="MobiDB-lite"/>
    </source>
</evidence>
<feature type="region of interest" description="Disordered" evidence="1">
    <location>
        <begin position="80"/>
        <end position="113"/>
    </location>
</feature>
<comment type="caution">
    <text evidence="4">The sequence shown here is derived from an EMBL/GenBank/DDBJ whole genome shotgun (WGS) entry which is preliminary data.</text>
</comment>
<dbReference type="PANTHER" id="PTHR33110:SF111">
    <property type="entry name" value="DUF295 DOMAIN-CONTAINING PROTEIN"/>
    <property type="match status" value="1"/>
</dbReference>
<feature type="domain" description="F-box" evidence="2">
    <location>
        <begin position="137"/>
        <end position="174"/>
    </location>
</feature>
<accession>A0AAV5D412</accession>
<dbReference type="InterPro" id="IPR036047">
    <property type="entry name" value="F-box-like_dom_sf"/>
</dbReference>
<evidence type="ECO:0000313" key="4">
    <source>
        <dbReference type="EMBL" id="GJN04838.1"/>
    </source>
</evidence>
<dbReference type="Proteomes" id="UP001054889">
    <property type="component" value="Unassembled WGS sequence"/>
</dbReference>
<dbReference type="PANTHER" id="PTHR33110">
    <property type="entry name" value="F-BOX/KELCH-REPEAT PROTEIN-RELATED"/>
    <property type="match status" value="1"/>
</dbReference>
<evidence type="ECO:0008006" key="6">
    <source>
        <dbReference type="Google" id="ProtNLM"/>
    </source>
</evidence>
<feature type="region of interest" description="Disordered" evidence="1">
    <location>
        <begin position="1"/>
        <end position="61"/>
    </location>
</feature>
<proteinExistence type="predicted"/>
<reference evidence="4" key="1">
    <citation type="journal article" date="2018" name="DNA Res.">
        <title>Multiple hybrid de novo genome assembly of finger millet, an orphan allotetraploid crop.</title>
        <authorList>
            <person name="Hatakeyama M."/>
            <person name="Aluri S."/>
            <person name="Balachadran M.T."/>
            <person name="Sivarajan S.R."/>
            <person name="Patrignani A."/>
            <person name="Gruter S."/>
            <person name="Poveda L."/>
            <person name="Shimizu-Inatsugi R."/>
            <person name="Baeten J."/>
            <person name="Francoijs K.J."/>
            <person name="Nataraja K.N."/>
            <person name="Reddy Y.A.N."/>
            <person name="Phadnis S."/>
            <person name="Ravikumar R.L."/>
            <person name="Schlapbach R."/>
            <person name="Sreeman S.M."/>
            <person name="Shimizu K.K."/>
        </authorList>
    </citation>
    <scope>NUCLEOTIDE SEQUENCE</scope>
</reference>
<dbReference type="EMBL" id="BQKI01000011">
    <property type="protein sequence ID" value="GJN04838.1"/>
    <property type="molecule type" value="Genomic_DNA"/>
</dbReference>
<evidence type="ECO:0000259" key="3">
    <source>
        <dbReference type="Pfam" id="PF03478"/>
    </source>
</evidence>
<dbReference type="AlphaFoldDB" id="A0AAV5D412"/>
<evidence type="ECO:0000259" key="2">
    <source>
        <dbReference type="Pfam" id="PF00646"/>
    </source>
</evidence>
<dbReference type="Pfam" id="PF00646">
    <property type="entry name" value="F-box"/>
    <property type="match status" value="1"/>
</dbReference>
<feature type="domain" description="KIB1-4 beta-propeller" evidence="3">
    <location>
        <begin position="184"/>
        <end position="480"/>
    </location>
</feature>
<organism evidence="4 5">
    <name type="scientific">Eleusine coracana subsp. coracana</name>
    <dbReference type="NCBI Taxonomy" id="191504"/>
    <lineage>
        <taxon>Eukaryota</taxon>
        <taxon>Viridiplantae</taxon>
        <taxon>Streptophyta</taxon>
        <taxon>Embryophyta</taxon>
        <taxon>Tracheophyta</taxon>
        <taxon>Spermatophyta</taxon>
        <taxon>Magnoliopsida</taxon>
        <taxon>Liliopsida</taxon>
        <taxon>Poales</taxon>
        <taxon>Poaceae</taxon>
        <taxon>PACMAD clade</taxon>
        <taxon>Chloridoideae</taxon>
        <taxon>Cynodonteae</taxon>
        <taxon>Eleusininae</taxon>
        <taxon>Eleusine</taxon>
    </lineage>
</organism>
<evidence type="ECO:0000313" key="5">
    <source>
        <dbReference type="Proteomes" id="UP001054889"/>
    </source>
</evidence>
<gene>
    <name evidence="4" type="primary">ga22413</name>
    <name evidence="4" type="ORF">PR202_ga22413</name>
</gene>
<protein>
    <recommendedName>
        <fullName evidence="6">DUF295 domain-containing protein</fullName>
    </recommendedName>
</protein>
<name>A0AAV5D412_ELECO</name>
<feature type="compositionally biased region" description="Basic and acidic residues" evidence="1">
    <location>
        <begin position="95"/>
        <end position="113"/>
    </location>
</feature>
<feature type="compositionally biased region" description="Polar residues" evidence="1">
    <location>
        <begin position="1"/>
        <end position="10"/>
    </location>
</feature>
<dbReference type="InterPro" id="IPR005174">
    <property type="entry name" value="KIB1-4_b-propeller"/>
</dbReference>
<reference evidence="4" key="2">
    <citation type="submission" date="2021-12" db="EMBL/GenBank/DDBJ databases">
        <title>Resequencing data analysis of finger millet.</title>
        <authorList>
            <person name="Hatakeyama M."/>
            <person name="Aluri S."/>
            <person name="Balachadran M.T."/>
            <person name="Sivarajan S.R."/>
            <person name="Poveda L."/>
            <person name="Shimizu-Inatsugi R."/>
            <person name="Schlapbach R."/>
            <person name="Sreeman S.M."/>
            <person name="Shimizu K.K."/>
        </authorList>
    </citation>
    <scope>NUCLEOTIDE SEQUENCE</scope>
</reference>
<dbReference type="SUPFAM" id="SSF81383">
    <property type="entry name" value="F-box domain"/>
    <property type="match status" value="1"/>
</dbReference>
<sequence length="519" mass="58171">MVSRLPSSNGLVGPGREQALGGGVARAVEQQVKPQTERRAHGSGGARGRREWRAAPWTRGSGGTVSCDVGAAALRAAGTRMRRRHCNGGRGAKTHSGEREERRERGEREEEERQGYFYPENMSRSSLMTGARAPRSWSDIPLDLAGLVLRRLPAHVDRVRFAAVCPQWRVAVREIPLPPPLPLLALPDGTVYSLPCSEPLRFPACAGYADACGNWLAFSEEGGCFLRNPLSNATVALPGMFCVQAPRRGAGEQPIGETGVTWTEMVDTPEKLTMYKLLFCSPRLIATFVRFQKTAWVAVCRPGSSWWSVHLDHPFPLFVDVVFHQGKLYVLDHLKDVLFSIDICVDYTTGNPWISRVQQAIRSVPPLRFFHTAGEIVITKVLYLVESPGALLMVHRKMHGRLMNQADTRTAVPTGVNEFEVFKADFERSQWTKVTTIGDDQVLFLRRRCSRFVSVSQNEMPGDCIVFFENDNEDHDWYDEENSYTWYVYDMKNGNVSTCPPMCSWKPVPVPATWLFPEA</sequence>
<keyword evidence="5" id="KW-1185">Reference proteome</keyword>
<dbReference type="Pfam" id="PF03478">
    <property type="entry name" value="Beta-prop_KIB1-4"/>
    <property type="match status" value="1"/>
</dbReference>
<dbReference type="InterPro" id="IPR001810">
    <property type="entry name" value="F-box_dom"/>
</dbReference>